<sequence length="68" mass="7792">MKRKGKLATDEVASFNRLPFVGAAQVRRKTANLDEVLYHEESRVSERSGGMMYRLWAYPGSAPDIYRN</sequence>
<keyword evidence="2" id="KW-1185">Reference proteome</keyword>
<protein>
    <submittedName>
        <fullName evidence="1">Uncharacterized protein</fullName>
    </submittedName>
</protein>
<organism evidence="1 2">
    <name type="scientific">Leptosia nina</name>
    <dbReference type="NCBI Taxonomy" id="320188"/>
    <lineage>
        <taxon>Eukaryota</taxon>
        <taxon>Metazoa</taxon>
        <taxon>Ecdysozoa</taxon>
        <taxon>Arthropoda</taxon>
        <taxon>Hexapoda</taxon>
        <taxon>Insecta</taxon>
        <taxon>Pterygota</taxon>
        <taxon>Neoptera</taxon>
        <taxon>Endopterygota</taxon>
        <taxon>Lepidoptera</taxon>
        <taxon>Glossata</taxon>
        <taxon>Ditrysia</taxon>
        <taxon>Papilionoidea</taxon>
        <taxon>Pieridae</taxon>
        <taxon>Pierinae</taxon>
        <taxon>Leptosia</taxon>
    </lineage>
</organism>
<name>A0AAV1JUQ0_9NEOP</name>
<comment type="caution">
    <text evidence="1">The sequence shown here is derived from an EMBL/GenBank/DDBJ whole genome shotgun (WGS) entry which is preliminary data.</text>
</comment>
<proteinExistence type="predicted"/>
<dbReference type="Proteomes" id="UP001497472">
    <property type="component" value="Unassembled WGS sequence"/>
</dbReference>
<accession>A0AAV1JUQ0</accession>
<evidence type="ECO:0000313" key="1">
    <source>
        <dbReference type="EMBL" id="CAK1552194.1"/>
    </source>
</evidence>
<dbReference type="EMBL" id="CAVLEF010000132">
    <property type="protein sequence ID" value="CAK1552194.1"/>
    <property type="molecule type" value="Genomic_DNA"/>
</dbReference>
<evidence type="ECO:0000313" key="2">
    <source>
        <dbReference type="Proteomes" id="UP001497472"/>
    </source>
</evidence>
<gene>
    <name evidence="1" type="ORF">LNINA_LOCUS11257</name>
</gene>
<dbReference type="AlphaFoldDB" id="A0AAV1JUQ0"/>
<reference evidence="1 2" key="1">
    <citation type="submission" date="2023-11" db="EMBL/GenBank/DDBJ databases">
        <authorList>
            <person name="Okamura Y."/>
        </authorList>
    </citation>
    <scope>NUCLEOTIDE SEQUENCE [LARGE SCALE GENOMIC DNA]</scope>
</reference>